<protein>
    <recommendedName>
        <fullName evidence="10">Connector enhancer of ksr</fullName>
    </recommendedName>
</protein>
<feature type="compositionally biased region" description="Basic and acidic residues" evidence="3">
    <location>
        <begin position="555"/>
        <end position="566"/>
    </location>
</feature>
<dbReference type="FunFam" id="2.30.42.10:FF:000060">
    <property type="entry name" value="Connector enhancer of kinase suppressor of Ras 2"/>
    <property type="match status" value="1"/>
</dbReference>
<feature type="region of interest" description="Disordered" evidence="3">
    <location>
        <begin position="591"/>
        <end position="615"/>
    </location>
</feature>
<feature type="compositionally biased region" description="Basic and acidic residues" evidence="3">
    <location>
        <begin position="884"/>
        <end position="898"/>
    </location>
</feature>
<feature type="region of interest" description="Disordered" evidence="3">
    <location>
        <begin position="1241"/>
        <end position="1269"/>
    </location>
</feature>
<organism evidence="8 9">
    <name type="scientific">Nasonia vitripennis</name>
    <name type="common">Parasitic wasp</name>
    <dbReference type="NCBI Taxonomy" id="7425"/>
    <lineage>
        <taxon>Eukaryota</taxon>
        <taxon>Metazoa</taxon>
        <taxon>Ecdysozoa</taxon>
        <taxon>Arthropoda</taxon>
        <taxon>Hexapoda</taxon>
        <taxon>Insecta</taxon>
        <taxon>Pterygota</taxon>
        <taxon>Neoptera</taxon>
        <taxon>Endopterygota</taxon>
        <taxon>Hymenoptera</taxon>
        <taxon>Apocrita</taxon>
        <taxon>Proctotrupomorpha</taxon>
        <taxon>Chalcidoidea</taxon>
        <taxon>Pteromalidae</taxon>
        <taxon>Pteromalinae</taxon>
        <taxon>Nasonia</taxon>
    </lineage>
</organism>
<evidence type="ECO:0000256" key="2">
    <source>
        <dbReference type="ARBA" id="ARBA00022553"/>
    </source>
</evidence>
<dbReference type="Pfam" id="PF00536">
    <property type="entry name" value="SAM_1"/>
    <property type="match status" value="1"/>
</dbReference>
<feature type="region of interest" description="Disordered" evidence="3">
    <location>
        <begin position="1827"/>
        <end position="1858"/>
    </location>
</feature>
<dbReference type="InterPro" id="IPR036034">
    <property type="entry name" value="PDZ_sf"/>
</dbReference>
<dbReference type="Gene3D" id="2.30.29.30">
    <property type="entry name" value="Pleckstrin-homology domain (PH domain)/Phosphotyrosine-binding domain (PTB)"/>
    <property type="match status" value="1"/>
</dbReference>
<feature type="compositionally biased region" description="Basic and acidic residues" evidence="3">
    <location>
        <begin position="1373"/>
        <end position="1392"/>
    </location>
</feature>
<accession>A0A7M7G7U2</accession>
<feature type="compositionally biased region" description="Low complexity" evidence="3">
    <location>
        <begin position="598"/>
        <end position="611"/>
    </location>
</feature>
<keyword evidence="9" id="KW-1185">Reference proteome</keyword>
<evidence type="ECO:0000313" key="9">
    <source>
        <dbReference type="Proteomes" id="UP000002358"/>
    </source>
</evidence>
<evidence type="ECO:0000259" key="4">
    <source>
        <dbReference type="PROSITE" id="PS50003"/>
    </source>
</evidence>
<feature type="region of interest" description="Disordered" evidence="3">
    <location>
        <begin position="1059"/>
        <end position="1088"/>
    </location>
</feature>
<name>A0A7M7G7U2_NASVI</name>
<dbReference type="CDD" id="cd06748">
    <property type="entry name" value="PDZ_CNK1_2_3-like"/>
    <property type="match status" value="1"/>
</dbReference>
<evidence type="ECO:0008006" key="10">
    <source>
        <dbReference type="Google" id="ProtNLM"/>
    </source>
</evidence>
<evidence type="ECO:0000259" key="7">
    <source>
        <dbReference type="PROSITE" id="PS51290"/>
    </source>
</evidence>
<feature type="region of interest" description="Disordered" evidence="3">
    <location>
        <begin position="817"/>
        <end position="842"/>
    </location>
</feature>
<feature type="compositionally biased region" description="Polar residues" evidence="3">
    <location>
        <begin position="497"/>
        <end position="506"/>
    </location>
</feature>
<feature type="compositionally biased region" description="Polar residues" evidence="3">
    <location>
        <begin position="1066"/>
        <end position="1080"/>
    </location>
</feature>
<feature type="compositionally biased region" description="Polar residues" evidence="3">
    <location>
        <begin position="919"/>
        <end position="932"/>
    </location>
</feature>
<dbReference type="InterPro" id="IPR001660">
    <property type="entry name" value="SAM"/>
</dbReference>
<proteinExistence type="inferred from homology"/>
<feature type="compositionally biased region" description="Pro residues" evidence="3">
    <location>
        <begin position="1469"/>
        <end position="1478"/>
    </location>
</feature>
<dbReference type="OrthoDB" id="74412at2759"/>
<evidence type="ECO:0000256" key="3">
    <source>
        <dbReference type="SAM" id="MobiDB-lite"/>
    </source>
</evidence>
<feature type="region of interest" description="Disordered" evidence="3">
    <location>
        <begin position="742"/>
        <end position="786"/>
    </location>
</feature>
<dbReference type="GeneID" id="100119058"/>
<feature type="compositionally biased region" description="Polar residues" evidence="3">
    <location>
        <begin position="822"/>
        <end position="839"/>
    </location>
</feature>
<keyword evidence="2" id="KW-0597">Phosphoprotein</keyword>
<sequence>MAYVNVAEWKTDQVCEWLKGLDNSALPYVHSFMNHNVNGQQLLNLRPEDLEHLGVFKLGHQEIILEAVEYLRNFHYELDRENLQLLAMRLSCQAHSLHNELSRQTDSKPVTTQTLSDVVAIITAVKPLVRWLDRPPFSGQLDYNDKKAELLKLSLEMATCAQRDRFAEKPIEEIRTTCGQMAKLADYIIQDVADPMILQPSSLDLATLKKRPGDDLGFCILPSFHGAHQIAEIKFGSAAHQCGKMEEGDEIVQVNYQTVVGWERKNVLELFRESPAEILLTLKRRPRHTKVYGQIYIKPYRLPSNKKTPYATRWQHNLPSPRPELLTIPDFTMPLPRHAPKVPTPEPVSILDTVSMLDTMTTDDSSDSDSSEIEPPSSVRLYSAKPRNLVQRRATITGASPTAKHSVDIEQLWRELKQEHSTSFQLRDKAASCAHGLDNVPSQPSLRPQTCLGIEQRPPGSKKQGINERRKVQFQDGTAHETGKRDHISLAKREGNDSGNINHQPQASDKASASNESNSKKSNNTVPLEVSHQRQSSNSSNDNRDSTTAHLRSSGGKERGRLDKSHSTPAYDLTESDDDFIEKKFEAALDEHHKQQQRTRAAAGTANGNSSSFYKTDSRYFDSAEESEEHEKMITPKPGADDRELDRTRVIGNVARKIIDIEKNLHNKSNESISEKVLPKPTIIPEAKTNIHIKINDVDIDVNDNLDELEADSGNITTDLDTDEESNLLNSEAMIQAANLESPKPAVQNDNAANNNSVESSRESSEDKSESTSSYVEGGTTSSDGDAAMKKFCDIIETIDNALLEQKKLSNGNEFEYENQKQHISPSSDNKSNDYPDNNNQHDKMIEALSPNIQVHKSALVENISMKYPTTPVPSSPSPATRPETPKREAATKPEVKPRLTPPEPPPRKYFTKPAPLNFNVNQPLPQPINNSPRDHYQPQQHSQEKPKVPDRPSVRRDLKKIDIPPEVHPRDEKTFIDNRRKSDRFETYSDFVERSTDFIDEPSTPIHEIKPSTSLVDPYGYTQIPEPKEEASYAQPGTSSSIDAQQYKHEYCPQNLDSPDGLCYSRQQAQPGVGTPSSDAKQRSLEKDRTGMVNRAMMVARSMGLHGNSTKSNNSPRSARKRNTILAKRRNVAVKDIAPGDLEGWLTYRSRGAGGAWARAWFIIKDASLYRFKTQTSTKADCLIALSGFTASQATEVKSRKYAFKVYYTGTVFYFAADTEDTLAMWLDAINRATIGPDRSSGIFTETDESDSETKNNKAKSPSAESKPLVEKTFGSLKKLGKKDSGMKDHEMGGASLDRKYLKFLGSRTQNVPVPTAQFRSYRRVLPTSAPSRKPEKMSSPDLQVTIAGSTFYGLNTSHSATDVLSSSQDMGDYRRTTDRSRSSRNQRPEELQGFITLEEFMLSRQEEECQRTANNSTNNTTRFTPLNNDHVHFQHRNIADSGPVSSMVQSTNGMIYGSPRNGDDALPPAPPPPNPPMRGDLYSSNHSFDSETSSSNSGRNEAVKSKTHKKSWEPSCLQKKKPSTNNNYEGHRPYSPSVANREFTHNQANVVNDNQIGFSTLDYGDRLKPQPWARTVDTSNGNMDFQHATRRILRNDGHSGSSGDLACHTCSETMQRTKKESSIARNGSFNVADRRRRDHVHPERNWIESLRSGDKRPMNVDNKGRLKNVAQYQPPPMPMSSFEQDGMRAAFEMHLDKANEQKKSTKGLRNFFGNKSPQKPSSLDLPREQQKTLLGSPRLHRALFRDKSSHQRQNSRSGSQSPGDSGISQSLSSCSGTSQCPTFSQSFSSVSSAGDWSPSDTPAPHVPKCMMGGVSVCQKRPNMRHPLGPPTLPYIPPPTSPPPDYPGLEYPPVFEPGTYSLSDASLLRHRGSKNGQNQNFGD</sequence>
<dbReference type="Pfam" id="PF10534">
    <property type="entry name" value="CRIC_ras_sig"/>
    <property type="match status" value="1"/>
</dbReference>
<dbReference type="InterPro" id="IPR051566">
    <property type="entry name" value="CNKSR"/>
</dbReference>
<dbReference type="PROSITE" id="PS50003">
    <property type="entry name" value="PH_DOMAIN"/>
    <property type="match status" value="1"/>
</dbReference>
<feature type="region of interest" description="Disordered" evidence="3">
    <location>
        <begin position="435"/>
        <end position="575"/>
    </location>
</feature>
<dbReference type="PANTHER" id="PTHR12844">
    <property type="entry name" value="CONNECTOR ENCHANCER OF KINASE SUPPRESSOR OF RAS"/>
    <property type="match status" value="1"/>
</dbReference>
<feature type="compositionally biased region" description="Low complexity" evidence="3">
    <location>
        <begin position="1763"/>
        <end position="1794"/>
    </location>
</feature>
<dbReference type="Gene3D" id="2.30.42.10">
    <property type="match status" value="1"/>
</dbReference>
<feature type="compositionally biased region" description="Polar residues" evidence="3">
    <location>
        <begin position="1753"/>
        <end position="1762"/>
    </location>
</feature>
<feature type="region of interest" description="Disordered" evidence="3">
    <location>
        <begin position="1441"/>
        <end position="1540"/>
    </location>
</feature>
<dbReference type="SMART" id="SM00233">
    <property type="entry name" value="PH"/>
    <property type="match status" value="1"/>
</dbReference>
<feature type="region of interest" description="Disordered" evidence="3">
    <location>
        <begin position="1707"/>
        <end position="1806"/>
    </location>
</feature>
<dbReference type="PROSITE" id="PS51290">
    <property type="entry name" value="CRIC"/>
    <property type="match status" value="1"/>
</dbReference>
<feature type="region of interest" description="Disordered" evidence="3">
    <location>
        <begin position="1364"/>
        <end position="1394"/>
    </location>
</feature>
<feature type="domain" description="SAM" evidence="5">
    <location>
        <begin position="9"/>
        <end position="74"/>
    </location>
</feature>
<evidence type="ECO:0000259" key="6">
    <source>
        <dbReference type="PROSITE" id="PS50106"/>
    </source>
</evidence>
<dbReference type="InterPro" id="IPR001478">
    <property type="entry name" value="PDZ"/>
</dbReference>
<reference evidence="8" key="1">
    <citation type="submission" date="2021-01" db="UniProtKB">
        <authorList>
            <consortium name="EnsemblMetazoa"/>
        </authorList>
    </citation>
    <scope>IDENTIFICATION</scope>
</reference>
<dbReference type="Pfam" id="PF00169">
    <property type="entry name" value="PH"/>
    <property type="match status" value="1"/>
</dbReference>
<dbReference type="InterPro" id="IPR017874">
    <property type="entry name" value="CRIC_domain"/>
</dbReference>
<feature type="compositionally biased region" description="Polar residues" evidence="3">
    <location>
        <begin position="1445"/>
        <end position="1455"/>
    </location>
</feature>
<dbReference type="PROSITE" id="PS50106">
    <property type="entry name" value="PDZ"/>
    <property type="match status" value="1"/>
</dbReference>
<dbReference type="InterPro" id="IPR049628">
    <property type="entry name" value="CNK1-3_SAM"/>
</dbReference>
<feature type="domain" description="PH" evidence="4">
    <location>
        <begin position="1140"/>
        <end position="1236"/>
    </location>
</feature>
<feature type="compositionally biased region" description="Low complexity" evidence="3">
    <location>
        <begin position="507"/>
        <end position="524"/>
    </location>
</feature>
<dbReference type="PANTHER" id="PTHR12844:SF42">
    <property type="entry name" value="CONNECTOR ENHANCER OF KSR PROTEIN CNK"/>
    <property type="match status" value="1"/>
</dbReference>
<evidence type="ECO:0000256" key="1">
    <source>
        <dbReference type="ARBA" id="ARBA00009498"/>
    </source>
</evidence>
<dbReference type="Proteomes" id="UP000002358">
    <property type="component" value="Chromosome 2"/>
</dbReference>
<dbReference type="InterPro" id="IPR013761">
    <property type="entry name" value="SAM/pointed_sf"/>
</dbReference>
<dbReference type="InterPro" id="IPR011993">
    <property type="entry name" value="PH-like_dom_sf"/>
</dbReference>
<dbReference type="CDD" id="cd09511">
    <property type="entry name" value="SAM_CNK1_2_3-suppressor"/>
    <property type="match status" value="1"/>
</dbReference>
<dbReference type="EnsemblMetazoa" id="XM_001602855">
    <property type="protein sequence ID" value="XP_001602905"/>
    <property type="gene ID" value="LOC100119058"/>
</dbReference>
<comment type="similarity">
    <text evidence="1">Belongs to the CNKSR family.</text>
</comment>
<dbReference type="SUPFAM" id="SSF47769">
    <property type="entry name" value="SAM/Pointed domain"/>
    <property type="match status" value="1"/>
</dbReference>
<feature type="region of interest" description="Disordered" evidence="3">
    <location>
        <begin position="867"/>
        <end position="970"/>
    </location>
</feature>
<dbReference type="CDD" id="cd13326">
    <property type="entry name" value="PH_CNK_insect-like"/>
    <property type="match status" value="1"/>
</dbReference>
<feature type="compositionally biased region" description="Basic and acidic residues" evidence="3">
    <location>
        <begin position="760"/>
        <end position="770"/>
    </location>
</feature>
<feature type="compositionally biased region" description="Basic and acidic residues" evidence="3">
    <location>
        <begin position="465"/>
        <end position="496"/>
    </location>
</feature>
<dbReference type="SMART" id="SM00454">
    <property type="entry name" value="SAM"/>
    <property type="match status" value="1"/>
</dbReference>
<feature type="region of interest" description="Disordered" evidence="3">
    <location>
        <begin position="359"/>
        <end position="386"/>
    </location>
</feature>
<dbReference type="SMART" id="SM00228">
    <property type="entry name" value="PDZ"/>
    <property type="match status" value="1"/>
</dbReference>
<feature type="compositionally biased region" description="Pro residues" evidence="3">
    <location>
        <begin position="1829"/>
        <end position="1847"/>
    </location>
</feature>
<dbReference type="Gene3D" id="1.10.150.50">
    <property type="entry name" value="Transcription Factor, Ets-1"/>
    <property type="match status" value="1"/>
</dbReference>
<dbReference type="InParanoid" id="A0A7M7G7U2"/>
<dbReference type="CTD" id="36952"/>
<feature type="compositionally biased region" description="Basic and acidic residues" evidence="3">
    <location>
        <begin position="933"/>
        <end position="970"/>
    </location>
</feature>
<dbReference type="SUPFAM" id="SSF50729">
    <property type="entry name" value="PH domain-like"/>
    <property type="match status" value="1"/>
</dbReference>
<feature type="compositionally biased region" description="Polar residues" evidence="3">
    <location>
        <begin position="1484"/>
        <end position="1501"/>
    </location>
</feature>
<feature type="domain" description="PDZ" evidence="6">
    <location>
        <begin position="205"/>
        <end position="286"/>
    </location>
</feature>
<dbReference type="RefSeq" id="XP_001602905.3">
    <property type="nucleotide sequence ID" value="XM_001602855.6"/>
</dbReference>
<evidence type="ECO:0000259" key="5">
    <source>
        <dbReference type="PROSITE" id="PS50105"/>
    </source>
</evidence>
<dbReference type="FunCoup" id="A0A7M7G7U2">
    <property type="interactions" value="353"/>
</dbReference>
<dbReference type="SUPFAM" id="SSF50156">
    <property type="entry name" value="PDZ domain-like"/>
    <property type="match status" value="1"/>
</dbReference>
<dbReference type="PROSITE" id="PS50105">
    <property type="entry name" value="SAM_DOMAIN"/>
    <property type="match status" value="1"/>
</dbReference>
<evidence type="ECO:0000313" key="8">
    <source>
        <dbReference type="EnsemblMetazoa" id="XP_001602905"/>
    </source>
</evidence>
<dbReference type="InterPro" id="IPR001849">
    <property type="entry name" value="PH_domain"/>
</dbReference>
<feature type="domain" description="CRIC" evidence="7">
    <location>
        <begin position="82"/>
        <end position="168"/>
    </location>
</feature>
<dbReference type="SMR" id="A0A7M7G7U2"/>
<dbReference type="KEGG" id="nvi:100119058"/>